<protein>
    <submittedName>
        <fullName evidence="2">Uncharacterized protein</fullName>
    </submittedName>
</protein>
<dbReference type="GeneID" id="63824842"/>
<dbReference type="AlphaFoldDB" id="A0A165H4M4"/>
<keyword evidence="3" id="KW-1185">Reference proteome</keyword>
<evidence type="ECO:0000313" key="3">
    <source>
        <dbReference type="Proteomes" id="UP000076871"/>
    </source>
</evidence>
<accession>A0A165H4M4</accession>
<gene>
    <name evidence="2" type="ORF">LAESUDRAFT_720442</name>
</gene>
<proteinExistence type="predicted"/>
<feature type="compositionally biased region" description="Polar residues" evidence="1">
    <location>
        <begin position="19"/>
        <end position="30"/>
    </location>
</feature>
<feature type="region of interest" description="Disordered" evidence="1">
    <location>
        <begin position="19"/>
        <end position="43"/>
    </location>
</feature>
<evidence type="ECO:0000313" key="2">
    <source>
        <dbReference type="EMBL" id="KZT11239.1"/>
    </source>
</evidence>
<dbReference type="RefSeq" id="XP_040768979.1">
    <property type="nucleotide sequence ID" value="XM_040907813.1"/>
</dbReference>
<reference evidence="2 3" key="1">
    <citation type="journal article" date="2016" name="Mol. Biol. Evol.">
        <title>Comparative Genomics of Early-Diverging Mushroom-Forming Fungi Provides Insights into the Origins of Lignocellulose Decay Capabilities.</title>
        <authorList>
            <person name="Nagy L.G."/>
            <person name="Riley R."/>
            <person name="Tritt A."/>
            <person name="Adam C."/>
            <person name="Daum C."/>
            <person name="Floudas D."/>
            <person name="Sun H."/>
            <person name="Yadav J.S."/>
            <person name="Pangilinan J."/>
            <person name="Larsson K.H."/>
            <person name="Matsuura K."/>
            <person name="Barry K."/>
            <person name="Labutti K."/>
            <person name="Kuo R."/>
            <person name="Ohm R.A."/>
            <person name="Bhattacharya S.S."/>
            <person name="Shirouzu T."/>
            <person name="Yoshinaga Y."/>
            <person name="Martin F.M."/>
            <person name="Grigoriev I.V."/>
            <person name="Hibbett D.S."/>
        </authorList>
    </citation>
    <scope>NUCLEOTIDE SEQUENCE [LARGE SCALE GENOMIC DNA]</scope>
    <source>
        <strain evidence="2 3">93-53</strain>
    </source>
</reference>
<sequence>MYARRLVSLLSTAISSRPPLQSGIRSSSVGAGTAGESDIHDVTEVRSPRRAASVCYRRMIQTTSPSPLGRINLMPYVVTNAKARSSGAPLLSWLSRGREAGLVLFRIL</sequence>
<name>A0A165H4M4_9APHY</name>
<dbReference type="InParanoid" id="A0A165H4M4"/>
<dbReference type="EMBL" id="KV427607">
    <property type="protein sequence ID" value="KZT11239.1"/>
    <property type="molecule type" value="Genomic_DNA"/>
</dbReference>
<organism evidence="2 3">
    <name type="scientific">Laetiporus sulphureus 93-53</name>
    <dbReference type="NCBI Taxonomy" id="1314785"/>
    <lineage>
        <taxon>Eukaryota</taxon>
        <taxon>Fungi</taxon>
        <taxon>Dikarya</taxon>
        <taxon>Basidiomycota</taxon>
        <taxon>Agaricomycotina</taxon>
        <taxon>Agaricomycetes</taxon>
        <taxon>Polyporales</taxon>
        <taxon>Laetiporus</taxon>
    </lineage>
</organism>
<dbReference type="Proteomes" id="UP000076871">
    <property type="component" value="Unassembled WGS sequence"/>
</dbReference>
<evidence type="ECO:0000256" key="1">
    <source>
        <dbReference type="SAM" id="MobiDB-lite"/>
    </source>
</evidence>